<dbReference type="InterPro" id="IPR020103">
    <property type="entry name" value="PsdUridine_synth_cat_dom_sf"/>
</dbReference>
<dbReference type="PANTHER" id="PTHR47683">
    <property type="entry name" value="PSEUDOURIDINE SYNTHASE FAMILY PROTEIN-RELATED"/>
    <property type="match status" value="1"/>
</dbReference>
<dbReference type="NCBIfam" id="TIGR00093">
    <property type="entry name" value="pseudouridine synthase"/>
    <property type="match status" value="1"/>
</dbReference>
<dbReference type="Pfam" id="PF01479">
    <property type="entry name" value="S4"/>
    <property type="match status" value="1"/>
</dbReference>
<dbReference type="SMART" id="SM00363">
    <property type="entry name" value="S4"/>
    <property type="match status" value="1"/>
</dbReference>
<dbReference type="Pfam" id="PF00849">
    <property type="entry name" value="PseudoU_synth_2"/>
    <property type="match status" value="1"/>
</dbReference>
<evidence type="ECO:0000313" key="5">
    <source>
        <dbReference type="Proteomes" id="UP000185490"/>
    </source>
</evidence>
<gene>
    <name evidence="4" type="ORF">BW47_02270</name>
</gene>
<proteinExistence type="predicted"/>
<dbReference type="InterPro" id="IPR020094">
    <property type="entry name" value="TruA/RsuA/RluB/E/F_N"/>
</dbReference>
<dbReference type="InterPro" id="IPR000748">
    <property type="entry name" value="PsdUridine_synth_RsuA/RluB/E/F"/>
</dbReference>
<sequence length="243" mass="28013">MKGVDNIKLQRILQICGFARRKADELIFSKKVKVNGKIVTKPWFDVKVDDEITVEGKKFTLPKFEYYVLHKPKGYVTSLYDPKEKNTIKEFFKDKPLKPAGRLDKDVSGVLILTNDGDLIDVLTNAKYGVKKVYIAKITGRVKFEDLLSLKKGIYDKGDFLKLEHFDILEQGFNYSTVKVEMIKGKKHEVKRLFEKIGHKVLELRRIKHGPVSISLAPNPGDMRKIEGEILKKLLKLKRRKKA</sequence>
<dbReference type="InterPro" id="IPR050343">
    <property type="entry name" value="RsuA_PseudoU_synthase"/>
</dbReference>
<name>A0ABM6GD25_9BACT</name>
<evidence type="ECO:0000256" key="2">
    <source>
        <dbReference type="PROSITE-ProRule" id="PRU00182"/>
    </source>
</evidence>
<evidence type="ECO:0000256" key="1">
    <source>
        <dbReference type="ARBA" id="ARBA00023235"/>
    </source>
</evidence>
<organism evidence="4 5">
    <name type="scientific">Thermosipho melanesiensis</name>
    <dbReference type="NCBI Taxonomy" id="46541"/>
    <lineage>
        <taxon>Bacteria</taxon>
        <taxon>Thermotogati</taxon>
        <taxon>Thermotogota</taxon>
        <taxon>Thermotogae</taxon>
        <taxon>Thermotogales</taxon>
        <taxon>Fervidobacteriaceae</taxon>
        <taxon>Thermosipho</taxon>
    </lineage>
</organism>
<dbReference type="Gene3D" id="3.30.70.1560">
    <property type="entry name" value="Alpha-L RNA-binding motif"/>
    <property type="match status" value="1"/>
</dbReference>
<dbReference type="SUPFAM" id="SSF55120">
    <property type="entry name" value="Pseudouridine synthase"/>
    <property type="match status" value="1"/>
</dbReference>
<dbReference type="InterPro" id="IPR006145">
    <property type="entry name" value="PsdUridine_synth_RsuA/RluA"/>
</dbReference>
<dbReference type="RefSeq" id="WP_012056646.1">
    <property type="nucleotide sequence ID" value="NZ_CP007389.1"/>
</dbReference>
<reference evidence="4 5" key="1">
    <citation type="submission" date="2014-02" db="EMBL/GenBank/DDBJ databases">
        <title>Diversity of Thermotogales isolates from hydrothermal vents.</title>
        <authorList>
            <person name="Haverkamp T.H.A."/>
            <person name="Lossouarn J."/>
            <person name="Geslin C."/>
            <person name="Nesbo C.L."/>
        </authorList>
    </citation>
    <scope>NUCLEOTIDE SEQUENCE [LARGE SCALE GENOMIC DNA]</scope>
    <source>
        <strain evidence="4 5">431</strain>
    </source>
</reference>
<evidence type="ECO:0000259" key="3">
    <source>
        <dbReference type="SMART" id="SM00363"/>
    </source>
</evidence>
<feature type="domain" description="RNA-binding S4" evidence="3">
    <location>
        <begin position="7"/>
        <end position="70"/>
    </location>
</feature>
<dbReference type="InterPro" id="IPR042092">
    <property type="entry name" value="PsdUridine_s_RsuA/RluB/E/F_cat"/>
</dbReference>
<accession>A0ABM6GD25</accession>
<keyword evidence="2" id="KW-0694">RNA-binding</keyword>
<dbReference type="PANTHER" id="PTHR47683:SF2">
    <property type="entry name" value="RNA-BINDING S4 DOMAIN-CONTAINING PROTEIN"/>
    <property type="match status" value="1"/>
</dbReference>
<keyword evidence="1" id="KW-0413">Isomerase</keyword>
<dbReference type="InterPro" id="IPR036986">
    <property type="entry name" value="S4_RNA-bd_sf"/>
</dbReference>
<dbReference type="EMBL" id="CP007389">
    <property type="protein sequence ID" value="APT73463.1"/>
    <property type="molecule type" value="Genomic_DNA"/>
</dbReference>
<dbReference type="Gene3D" id="3.10.290.10">
    <property type="entry name" value="RNA-binding S4 domain"/>
    <property type="match status" value="1"/>
</dbReference>
<dbReference type="Gene3D" id="3.30.70.580">
    <property type="entry name" value="Pseudouridine synthase I, catalytic domain, N-terminal subdomain"/>
    <property type="match status" value="1"/>
</dbReference>
<dbReference type="CDD" id="cd00165">
    <property type="entry name" value="S4"/>
    <property type="match status" value="1"/>
</dbReference>
<protein>
    <submittedName>
        <fullName evidence="4">Pseudouridine synthase</fullName>
    </submittedName>
</protein>
<keyword evidence="5" id="KW-1185">Reference proteome</keyword>
<dbReference type="Proteomes" id="UP000185490">
    <property type="component" value="Chromosome"/>
</dbReference>
<evidence type="ECO:0000313" key="4">
    <source>
        <dbReference type="EMBL" id="APT73463.1"/>
    </source>
</evidence>
<dbReference type="PROSITE" id="PS50889">
    <property type="entry name" value="S4"/>
    <property type="match status" value="1"/>
</dbReference>
<dbReference type="SUPFAM" id="SSF55174">
    <property type="entry name" value="Alpha-L RNA-binding motif"/>
    <property type="match status" value="1"/>
</dbReference>
<dbReference type="InterPro" id="IPR002942">
    <property type="entry name" value="S4_RNA-bd"/>
</dbReference>